<evidence type="ECO:0000313" key="4">
    <source>
        <dbReference type="Proteomes" id="UP000001822"/>
    </source>
</evidence>
<name>A0A6N4SNZ7_CYTH3</name>
<proteinExistence type="predicted"/>
<accession>A0A6N4SNZ7</accession>
<dbReference type="KEGG" id="chu:CHU_0729"/>
<feature type="domain" description="Phosphodiester glycosidase" evidence="2">
    <location>
        <begin position="72"/>
        <end position="224"/>
    </location>
</feature>
<gene>
    <name evidence="3" type="ordered locus">CHU_0729</name>
</gene>
<keyword evidence="4" id="KW-1185">Reference proteome</keyword>
<reference evidence="3 4" key="1">
    <citation type="journal article" date="2007" name="Appl. Environ. Microbiol.">
        <title>Genome sequence of the cellulolytic gliding bacterium Cytophaga hutchinsonii.</title>
        <authorList>
            <person name="Xie G."/>
            <person name="Bruce D.C."/>
            <person name="Challacombe J.F."/>
            <person name="Chertkov O."/>
            <person name="Detter J.C."/>
            <person name="Gilna P."/>
            <person name="Han C.S."/>
            <person name="Lucas S."/>
            <person name="Misra M."/>
            <person name="Myers G.L."/>
            <person name="Richardson P."/>
            <person name="Tapia R."/>
            <person name="Thayer N."/>
            <person name="Thompson L.S."/>
            <person name="Brettin T.S."/>
            <person name="Henrissat B."/>
            <person name="Wilson D.B."/>
            <person name="McBride M.J."/>
        </authorList>
    </citation>
    <scope>NUCLEOTIDE SEQUENCE [LARGE SCALE GENOMIC DNA]</scope>
    <source>
        <strain evidence="4">ATCC 33406 / DSM 1761 / CIP 103989 / NBRC 15051 / NCIMB 9469 / D465</strain>
    </source>
</reference>
<dbReference type="AlphaFoldDB" id="A0A6N4SNZ7"/>
<protein>
    <recommendedName>
        <fullName evidence="2">Phosphodiester glycosidase domain-containing protein</fullName>
    </recommendedName>
</protein>
<dbReference type="EMBL" id="CP000383">
    <property type="protein sequence ID" value="ABG58016.1"/>
    <property type="molecule type" value="Genomic_DNA"/>
</dbReference>
<dbReference type="OrthoDB" id="5515706at2"/>
<feature type="signal peptide" evidence="1">
    <location>
        <begin position="1"/>
        <end position="18"/>
    </location>
</feature>
<sequence>MKRVKLLLSALILVAALAAFTFHQQQDTIDVISYTVDPQKDNLQFYWKNDNGEILKSIKKLKAYVESKGSTLLFATNGGMYKEDRSPLGLFIQNGKTVTPLNKAKGQGNFYMQPNGVFYITNDNEAVICKTEDFINNGNIKFATQSGPMIIVNNQIHPSFIKGSKNLNIRNGVGILPNKKIIFAMSEKEVNFFDFALYFQNLGCENALYLDGFVSRSYLLEKKWLQTDGEFGVMIGVTEKNEVK</sequence>
<dbReference type="InterPro" id="IPR018711">
    <property type="entry name" value="NAGPA"/>
</dbReference>
<organism evidence="3 4">
    <name type="scientific">Cytophaga hutchinsonii (strain ATCC 33406 / DSM 1761 / CIP 103989 / NBRC 15051 / NCIMB 9469 / D465)</name>
    <dbReference type="NCBI Taxonomy" id="269798"/>
    <lineage>
        <taxon>Bacteria</taxon>
        <taxon>Pseudomonadati</taxon>
        <taxon>Bacteroidota</taxon>
        <taxon>Cytophagia</taxon>
        <taxon>Cytophagales</taxon>
        <taxon>Cytophagaceae</taxon>
        <taxon>Cytophaga</taxon>
    </lineage>
</organism>
<evidence type="ECO:0000259" key="2">
    <source>
        <dbReference type="Pfam" id="PF09992"/>
    </source>
</evidence>
<evidence type="ECO:0000256" key="1">
    <source>
        <dbReference type="SAM" id="SignalP"/>
    </source>
</evidence>
<dbReference type="Proteomes" id="UP000001822">
    <property type="component" value="Chromosome"/>
</dbReference>
<dbReference type="RefSeq" id="WP_011584132.1">
    <property type="nucleotide sequence ID" value="NC_008255.1"/>
</dbReference>
<keyword evidence="1" id="KW-0732">Signal</keyword>
<feature type="chain" id="PRO_5026905982" description="Phosphodiester glycosidase domain-containing protein" evidence="1">
    <location>
        <begin position="19"/>
        <end position="244"/>
    </location>
</feature>
<evidence type="ECO:0000313" key="3">
    <source>
        <dbReference type="EMBL" id="ABG58016.1"/>
    </source>
</evidence>
<dbReference type="Pfam" id="PF09992">
    <property type="entry name" value="NAGPA"/>
    <property type="match status" value="1"/>
</dbReference>